<dbReference type="Pfam" id="PF01909">
    <property type="entry name" value="NTP_transf_2"/>
    <property type="match status" value="1"/>
</dbReference>
<evidence type="ECO:0000313" key="2">
    <source>
        <dbReference type="EMBL" id="AEI47077.1"/>
    </source>
</evidence>
<dbReference type="RefSeq" id="WP_013926401.1">
    <property type="nucleotide sequence ID" value="NC_015703.1"/>
</dbReference>
<dbReference type="SUPFAM" id="SSF81301">
    <property type="entry name" value="Nucleotidyltransferase"/>
    <property type="match status" value="1"/>
</dbReference>
<accession>A0A7U3ZH74</accession>
<feature type="domain" description="Polymerase nucleotidyl transferase" evidence="1">
    <location>
        <begin position="12"/>
        <end position="90"/>
    </location>
</feature>
<reference evidence="2 3" key="2">
    <citation type="journal article" date="2012" name="Stand. Genomic Sci.">
        <title>Complete genome sequence of the aquatic bacterium Runella slithyformis type strain (LSU 4(T)).</title>
        <authorList>
            <person name="Copeland A."/>
            <person name="Zhang X."/>
            <person name="Misra M."/>
            <person name="Lapidus A."/>
            <person name="Nolan M."/>
            <person name="Lucas S."/>
            <person name="Deshpande S."/>
            <person name="Cheng J.F."/>
            <person name="Tapia R."/>
            <person name="Goodwin L.A."/>
            <person name="Pitluck S."/>
            <person name="Liolios K."/>
            <person name="Pagani I."/>
            <person name="Ivanova N."/>
            <person name="Mikhailova N."/>
            <person name="Pati A."/>
            <person name="Chen A."/>
            <person name="Palaniappan K."/>
            <person name="Land M."/>
            <person name="Hauser L."/>
            <person name="Pan C."/>
            <person name="Jeffries C.D."/>
            <person name="Detter J.C."/>
            <person name="Brambilla E.M."/>
            <person name="Rohde M."/>
            <person name="Djao O.D."/>
            <person name="Goker M."/>
            <person name="Sikorski J."/>
            <person name="Tindall B.J."/>
            <person name="Woyke T."/>
            <person name="Bristow J."/>
            <person name="Eisen J.A."/>
            <person name="Markowitz V."/>
            <person name="Hugenholtz P."/>
            <person name="Kyrpides N.C."/>
            <person name="Klenk H.P."/>
            <person name="Mavromatis K."/>
        </authorList>
    </citation>
    <scope>NUCLEOTIDE SEQUENCE [LARGE SCALE GENOMIC DNA]</scope>
    <source>
        <strain evidence="3">ATCC 29530 / DSM 19594 / LMG 11500 / NCIMB 11436 / LSU 4</strain>
    </source>
</reference>
<dbReference type="EMBL" id="CP002859">
    <property type="protein sequence ID" value="AEI47077.1"/>
    <property type="molecule type" value="Genomic_DNA"/>
</dbReference>
<name>A0A7U3ZH74_RUNSL</name>
<dbReference type="KEGG" id="rsi:Runsl_0634"/>
<evidence type="ECO:0000259" key="1">
    <source>
        <dbReference type="Pfam" id="PF01909"/>
    </source>
</evidence>
<dbReference type="PANTHER" id="PTHR33933">
    <property type="entry name" value="NUCLEOTIDYLTRANSFERASE"/>
    <property type="match status" value="1"/>
</dbReference>
<dbReference type="CDD" id="cd05403">
    <property type="entry name" value="NT_KNTase_like"/>
    <property type="match status" value="1"/>
</dbReference>
<dbReference type="Proteomes" id="UP000000493">
    <property type="component" value="Chromosome"/>
</dbReference>
<dbReference type="Gene3D" id="3.30.460.10">
    <property type="entry name" value="Beta Polymerase, domain 2"/>
    <property type="match status" value="1"/>
</dbReference>
<reference evidence="3" key="1">
    <citation type="submission" date="2011-06" db="EMBL/GenBank/DDBJ databases">
        <title>The complete genome of chromosome of Runella slithyformis DSM 19594.</title>
        <authorList>
            <consortium name="US DOE Joint Genome Institute (JGI-PGF)"/>
            <person name="Lucas S."/>
            <person name="Han J."/>
            <person name="Lapidus A."/>
            <person name="Bruce D."/>
            <person name="Goodwin L."/>
            <person name="Pitluck S."/>
            <person name="Peters L."/>
            <person name="Kyrpides N."/>
            <person name="Mavromatis K."/>
            <person name="Ivanova N."/>
            <person name="Ovchinnikova G."/>
            <person name="Zhang X."/>
            <person name="Misra M."/>
            <person name="Detter J.C."/>
            <person name="Tapia R."/>
            <person name="Han C."/>
            <person name="Land M."/>
            <person name="Hauser L."/>
            <person name="Markowitz V."/>
            <person name="Cheng J.-F."/>
            <person name="Hugenholtz P."/>
            <person name="Woyke T."/>
            <person name="Wu D."/>
            <person name="Tindall B."/>
            <person name="Faehrich R."/>
            <person name="Brambilla E."/>
            <person name="Klenk H.-P."/>
            <person name="Eisen J.A."/>
        </authorList>
    </citation>
    <scope>NUCLEOTIDE SEQUENCE [LARGE SCALE GENOMIC DNA]</scope>
    <source>
        <strain evidence="3">ATCC 29530 / DSM 19594 / LMG 11500 / NCIMB 11436 / LSU 4</strain>
    </source>
</reference>
<dbReference type="InterPro" id="IPR052548">
    <property type="entry name" value="Type_VII_TA_antitoxin"/>
</dbReference>
<dbReference type="InterPro" id="IPR002934">
    <property type="entry name" value="Polymerase_NTP_transf_dom"/>
</dbReference>
<evidence type="ECO:0000313" key="3">
    <source>
        <dbReference type="Proteomes" id="UP000000493"/>
    </source>
</evidence>
<keyword evidence="3" id="KW-1185">Reference proteome</keyword>
<organism evidence="2 3">
    <name type="scientific">Runella slithyformis (strain ATCC 29530 / DSM 19594 / LMG 11500 / NCIMB 11436 / LSU 4)</name>
    <dbReference type="NCBI Taxonomy" id="761193"/>
    <lineage>
        <taxon>Bacteria</taxon>
        <taxon>Pseudomonadati</taxon>
        <taxon>Bacteroidota</taxon>
        <taxon>Cytophagia</taxon>
        <taxon>Cytophagales</taxon>
        <taxon>Spirosomataceae</taxon>
        <taxon>Runella</taxon>
    </lineage>
</organism>
<gene>
    <name evidence="2" type="ordered locus">Runsl_0634</name>
</gene>
<dbReference type="GO" id="GO:0016779">
    <property type="term" value="F:nucleotidyltransferase activity"/>
    <property type="evidence" value="ECO:0007669"/>
    <property type="project" value="InterPro"/>
</dbReference>
<dbReference type="AlphaFoldDB" id="A0A7U3ZH74"/>
<protein>
    <submittedName>
        <fullName evidence="2">DNA polymerase beta domain protein region</fullName>
    </submittedName>
</protein>
<proteinExistence type="predicted"/>
<sequence length="106" mass="12412">MLPKRNFIQKIKTVTHRWMPQAEVFLFGSRARGTAKPTSDWDLLILLNTDTVSFDTETQLMDIFYDLELETGQVISPLIYTKEQWSQKRVNTPLFHAIEKEGVRLQ</sequence>
<dbReference type="PANTHER" id="PTHR33933:SF1">
    <property type="entry name" value="PROTEIN ADENYLYLTRANSFERASE MNTA-RELATED"/>
    <property type="match status" value="1"/>
</dbReference>
<dbReference type="InterPro" id="IPR043519">
    <property type="entry name" value="NT_sf"/>
</dbReference>